<dbReference type="OrthoDB" id="4587016at2759"/>
<comment type="caution">
    <text evidence="1">The sequence shown here is derived from an EMBL/GenBank/DDBJ whole genome shotgun (WGS) entry which is preliminary data.</text>
</comment>
<dbReference type="KEGG" id="sapo:SAPIO_CDS8885"/>
<accession>A0A084FXV8</accession>
<organism evidence="1 2">
    <name type="scientific">Pseudallescheria apiosperma</name>
    <name type="common">Scedosporium apiospermum</name>
    <dbReference type="NCBI Taxonomy" id="563466"/>
    <lineage>
        <taxon>Eukaryota</taxon>
        <taxon>Fungi</taxon>
        <taxon>Dikarya</taxon>
        <taxon>Ascomycota</taxon>
        <taxon>Pezizomycotina</taxon>
        <taxon>Sordariomycetes</taxon>
        <taxon>Hypocreomycetidae</taxon>
        <taxon>Microascales</taxon>
        <taxon>Microascaceae</taxon>
        <taxon>Scedosporium</taxon>
    </lineage>
</organism>
<evidence type="ECO:0000313" key="2">
    <source>
        <dbReference type="Proteomes" id="UP000028545"/>
    </source>
</evidence>
<dbReference type="Proteomes" id="UP000028545">
    <property type="component" value="Unassembled WGS sequence"/>
</dbReference>
<dbReference type="EMBL" id="JOWA01000132">
    <property type="protein sequence ID" value="KEZ39920.1"/>
    <property type="molecule type" value="Genomic_DNA"/>
</dbReference>
<sequence length="245" mass="27923">MDFGVHFSSAFLLASWVPDWSSELSIPYGYLNSNTPLFSSGSDKQAGIWAQLRPKRVDGTTALVIPGFEADSVELTGQHVRRQMSTSEDMGVLCNYFISDILYFHSLVIRKSNAPTVRHGRGDEIYPGSSQPGDVRFHRQAKLKEWVGYIRSLHDIRHNPLFNGWRKAMGLYYYVPRWLRFGDSWAVYDFFEKYDAWYKSFGPEFRGPQFPEDGAHLDEDIRKAALAAMGTFNVALMRSWDGGAS</sequence>
<dbReference type="AlphaFoldDB" id="A0A084FXV8"/>
<keyword evidence="2" id="KW-1185">Reference proteome</keyword>
<dbReference type="RefSeq" id="XP_016639719.1">
    <property type="nucleotide sequence ID" value="XM_016790416.1"/>
</dbReference>
<reference evidence="1 2" key="1">
    <citation type="journal article" date="2014" name="Genome Announc.">
        <title>Draft genome sequence of the pathogenic fungus Scedosporium apiospermum.</title>
        <authorList>
            <person name="Vandeputte P."/>
            <person name="Ghamrawi S."/>
            <person name="Rechenmann M."/>
            <person name="Iltis A."/>
            <person name="Giraud S."/>
            <person name="Fleury M."/>
            <person name="Thornton C."/>
            <person name="Delhaes L."/>
            <person name="Meyer W."/>
            <person name="Papon N."/>
            <person name="Bouchara J.P."/>
        </authorList>
    </citation>
    <scope>NUCLEOTIDE SEQUENCE [LARGE SCALE GENOMIC DNA]</scope>
    <source>
        <strain evidence="1 2">IHEM 14462</strain>
    </source>
</reference>
<protein>
    <submittedName>
        <fullName evidence="1">Uncharacterized protein</fullName>
    </submittedName>
</protein>
<name>A0A084FXV8_PSEDA</name>
<gene>
    <name evidence="1" type="ORF">SAPIO_CDS8885</name>
</gene>
<dbReference type="VEuPathDB" id="FungiDB:SAPIO_CDS8885"/>
<proteinExistence type="predicted"/>
<evidence type="ECO:0000313" key="1">
    <source>
        <dbReference type="EMBL" id="KEZ39920.1"/>
    </source>
</evidence>
<dbReference type="GeneID" id="27727957"/>
<dbReference type="HOGENOM" id="CLU_1134113_0_0_1"/>